<dbReference type="Proteomes" id="UP000245626">
    <property type="component" value="Unassembled WGS sequence"/>
</dbReference>
<evidence type="ECO:0000313" key="1">
    <source>
        <dbReference type="EMBL" id="PWN53723.1"/>
    </source>
</evidence>
<accession>A0ACD0P6D7</accession>
<sequence>MVSALTLLRVVAPLAPAIWFFPNQVRADCECGYLDPATDALWTDATISYFNETGAADFVNQTALSPRIYGEQTAGDTGNGTQNWAVVGNHINKWENDFSATFLSAVSFNNTYFDDQRRGLAMQVSQADMKARIVNGSQIVTRRRDILYGSFRASILPGVPYGYGAAFKFGVSYNESETVDTGLYIADDPHNSTLRWSYSASGQDADPIKTNVSYFNTNYLNMSYLGSNDFIEHRMDWLSNKILQFRNNAPNDTVNFRSFVKGVNSTNLPTMPAPVSLQAWANGEKSQSMGPPIYQPLVTRIMYTRFFFNSSLPERHGEFVAQCTAAAGPRAVCSTEDHTLRSSTPFTPLSLERVAPYTVKFKVPLYAIIIESIFGGLVVIIIAHGLFVRRMSAKQKKLAEEAAATSSQAEDRERTSSGSSPVAGSASTSMIFGTASFDFSKPLNPQERPISQLWDVPHLVNEFNQDDSDDEGEDDVDPFVDTEEQLGRLAPLEDLEYLEDDDKEARSTLPTFATGRNQPVDGVATPTRAYQKPGSLPYIAPSYASSLVHGETDSRTSLNLVNGVGSFDASSIHSSGNDSSAQLATGRGSWQQQRPQILRWRKRNVSNDGDVGELAQPAIGDRAARRLSVVSNNNNRQSAMFAGPPLGLIIVNKIWDFFFVEGSSLTTSTGDKRIDYLDGLRGFACLLVSMGHFVLIFYYGVADWTGPHHYRNFEFWLRVILAPIIINAGMLLGIFFVMPSRTMCLRYLMKGGLQSMADSTVRRMPRLILPVAGAVLANYFLMDVNAFKWVPRLASRTWSIWSYWQNFENVIVFVNAFISLWYTTPPTSPALVTGYATGVLWTIPVIIQGMWTCVLTALIAYEIKNAYKRFTFYGFCVFFSWYANSWDLFFMSGLIVADLDAKMGYRDWSIPIIHPAVHRFFGVPRERAATKWRIHIRIFAWLFFLACAAQQYLGVIPNGPGSLFDLYEYGIHPDFTNSKTHGWNDDLIFHYTNPRFASWCLVMSMFMLADLSPVFRVIFKLKFWAFMGKHSLAYFLCHGVIFWSWGAWLCVTMLAAGAPYWATILVVFFTSYSLLTILCVCFTYTFEYWGILLSKSVWRATSGGYGRKV</sequence>
<keyword evidence="2" id="KW-1185">Reference proteome</keyword>
<organism evidence="1 2">
    <name type="scientific">Violaceomyces palustris</name>
    <dbReference type="NCBI Taxonomy" id="1673888"/>
    <lineage>
        <taxon>Eukaryota</taxon>
        <taxon>Fungi</taxon>
        <taxon>Dikarya</taxon>
        <taxon>Basidiomycota</taxon>
        <taxon>Ustilaginomycotina</taxon>
        <taxon>Ustilaginomycetes</taxon>
        <taxon>Violaceomycetales</taxon>
        <taxon>Violaceomycetaceae</taxon>
        <taxon>Violaceomyces</taxon>
    </lineage>
</organism>
<proteinExistence type="predicted"/>
<gene>
    <name evidence="1" type="ORF">IE53DRAFT_383764</name>
</gene>
<protein>
    <submittedName>
        <fullName evidence="1">Uncharacterized protein</fullName>
    </submittedName>
</protein>
<dbReference type="EMBL" id="KZ819712">
    <property type="protein sequence ID" value="PWN53723.1"/>
    <property type="molecule type" value="Genomic_DNA"/>
</dbReference>
<evidence type="ECO:0000313" key="2">
    <source>
        <dbReference type="Proteomes" id="UP000245626"/>
    </source>
</evidence>
<reference evidence="1 2" key="1">
    <citation type="journal article" date="2018" name="Mol. Biol. Evol.">
        <title>Broad Genomic Sampling Reveals a Smut Pathogenic Ancestry of the Fungal Clade Ustilaginomycotina.</title>
        <authorList>
            <person name="Kijpornyongpan T."/>
            <person name="Mondo S.J."/>
            <person name="Barry K."/>
            <person name="Sandor L."/>
            <person name="Lee J."/>
            <person name="Lipzen A."/>
            <person name="Pangilinan J."/>
            <person name="LaButti K."/>
            <person name="Hainaut M."/>
            <person name="Henrissat B."/>
            <person name="Grigoriev I.V."/>
            <person name="Spatafora J.W."/>
            <person name="Aime M.C."/>
        </authorList>
    </citation>
    <scope>NUCLEOTIDE SEQUENCE [LARGE SCALE GENOMIC DNA]</scope>
    <source>
        <strain evidence="1 2">SA 807</strain>
    </source>
</reference>
<name>A0ACD0P6D7_9BASI</name>